<dbReference type="OrthoDB" id="9025571at2"/>
<evidence type="ECO:0000313" key="2">
    <source>
        <dbReference type="EMBL" id="ASW00414.1"/>
    </source>
</evidence>
<accession>A0A248VMZ7</accession>
<dbReference type="Proteomes" id="UP000215158">
    <property type="component" value="Chromosome 1"/>
</dbReference>
<dbReference type="AlphaFoldDB" id="A0A248VMZ7"/>
<dbReference type="KEGG" id="parb:CJU94_13555"/>
<proteinExistence type="predicted"/>
<feature type="compositionally biased region" description="Basic and acidic residues" evidence="1">
    <location>
        <begin position="154"/>
        <end position="177"/>
    </location>
</feature>
<keyword evidence="3" id="KW-1185">Reference proteome</keyword>
<gene>
    <name evidence="2" type="ORF">CJU94_13555</name>
</gene>
<name>A0A248VMZ7_9BURK</name>
<sequence length="189" mass="20954">MKDAYERRALLLHLGDVLETVNRLMTCNADRQTVREVVAANDSLEGLPLLLQISPSMTTRDFVEHACAAFDSWPKALLELELDREYLARTVREALFAGNAQGWQAYVATLREAVAWFGTGLETIEEIQPGEAAASGDTDEPEPLARDAQMARPHAADIERDDGDRSPASRESVESDPRLYPSWPWKSGG</sequence>
<organism evidence="2 3">
    <name type="scientific">Paraburkholderia aromaticivorans</name>
    <dbReference type="NCBI Taxonomy" id="2026199"/>
    <lineage>
        <taxon>Bacteria</taxon>
        <taxon>Pseudomonadati</taxon>
        <taxon>Pseudomonadota</taxon>
        <taxon>Betaproteobacteria</taxon>
        <taxon>Burkholderiales</taxon>
        <taxon>Burkholderiaceae</taxon>
        <taxon>Paraburkholderia</taxon>
    </lineage>
</organism>
<evidence type="ECO:0000313" key="3">
    <source>
        <dbReference type="Proteomes" id="UP000215158"/>
    </source>
</evidence>
<dbReference type="RefSeq" id="WP_095420348.1">
    <property type="nucleotide sequence ID" value="NZ_CP022989.1"/>
</dbReference>
<evidence type="ECO:0000256" key="1">
    <source>
        <dbReference type="SAM" id="MobiDB-lite"/>
    </source>
</evidence>
<reference evidence="2 3" key="1">
    <citation type="submission" date="2017-08" db="EMBL/GenBank/DDBJ databases">
        <title>Identification and genetic characteristics of simultaneous BTEX- and naphthalene-degrading Paraburkholderia sp. BN5 isolated from petroleum-contaminated soil.</title>
        <authorList>
            <person name="Lee Y."/>
            <person name="Jeon C.O."/>
        </authorList>
    </citation>
    <scope>NUCLEOTIDE SEQUENCE [LARGE SCALE GENOMIC DNA]</scope>
    <source>
        <strain evidence="2 3">BN5</strain>
    </source>
</reference>
<protein>
    <submittedName>
        <fullName evidence="2">Uncharacterized protein</fullName>
    </submittedName>
</protein>
<dbReference type="EMBL" id="CP022989">
    <property type="protein sequence ID" value="ASW00414.1"/>
    <property type="molecule type" value="Genomic_DNA"/>
</dbReference>
<feature type="region of interest" description="Disordered" evidence="1">
    <location>
        <begin position="131"/>
        <end position="189"/>
    </location>
</feature>